<comment type="caution">
    <text evidence="1">The sequence shown here is derived from an EMBL/GenBank/DDBJ whole genome shotgun (WGS) entry which is preliminary data.</text>
</comment>
<dbReference type="Proteomes" id="UP001217610">
    <property type="component" value="Unassembled WGS sequence"/>
</dbReference>
<evidence type="ECO:0000313" key="1">
    <source>
        <dbReference type="EMBL" id="MDD1149781.1"/>
    </source>
</evidence>
<evidence type="ECO:0000313" key="2">
    <source>
        <dbReference type="Proteomes" id="UP001217610"/>
    </source>
</evidence>
<organism evidence="1 2">
    <name type="scientific">Pseudomonas idahonensis</name>
    <dbReference type="NCBI Taxonomy" id="2942628"/>
    <lineage>
        <taxon>Bacteria</taxon>
        <taxon>Pseudomonadati</taxon>
        <taxon>Pseudomonadota</taxon>
        <taxon>Gammaproteobacteria</taxon>
        <taxon>Pseudomonadales</taxon>
        <taxon>Pseudomonadaceae</taxon>
        <taxon>Pseudomonas</taxon>
    </lineage>
</organism>
<protein>
    <submittedName>
        <fullName evidence="1">Uncharacterized protein</fullName>
    </submittedName>
</protein>
<accession>A0ABT5Q7T1</accession>
<dbReference type="RefSeq" id="WP_273923323.1">
    <property type="nucleotide sequence ID" value="NZ_JAMDGR010000012.1"/>
</dbReference>
<gene>
    <name evidence="1" type="ORF">M5G25_15915</name>
</gene>
<sequence>MAKTGKERSAKTAAKRIEYDEKELRHRCRLGTRNILEEVMAWNEDTEQASVIEGCLRYVHSLGPEGVRKALKARHEIVISENVAREFHNQSLAELKRDPGDEIVSPD</sequence>
<proteinExistence type="predicted"/>
<dbReference type="EMBL" id="JAMDGR010000012">
    <property type="protein sequence ID" value="MDD1149781.1"/>
    <property type="molecule type" value="Genomic_DNA"/>
</dbReference>
<keyword evidence="2" id="KW-1185">Reference proteome</keyword>
<reference evidence="1 2" key="1">
    <citation type="submission" date="2022-05" db="EMBL/GenBank/DDBJ databases">
        <title>Novel Pseudomonas spp. Isolated from a Rainbow Trout Aquaculture Facility.</title>
        <authorList>
            <person name="Testerman T."/>
            <person name="Graf J."/>
        </authorList>
    </citation>
    <scope>NUCLEOTIDE SEQUENCE [LARGE SCALE GENOMIC DNA]</scope>
    <source>
        <strain evidence="1 2">ID357</strain>
    </source>
</reference>
<name>A0ABT5Q7T1_9PSED</name>